<organism evidence="6 7">
    <name type="scientific">Acanthamoeba castellanii (strain ATCC 30010 / Neff)</name>
    <dbReference type="NCBI Taxonomy" id="1257118"/>
    <lineage>
        <taxon>Eukaryota</taxon>
        <taxon>Amoebozoa</taxon>
        <taxon>Discosea</taxon>
        <taxon>Longamoebia</taxon>
        <taxon>Centramoebida</taxon>
        <taxon>Acanthamoebidae</taxon>
        <taxon>Acanthamoeba</taxon>
    </lineage>
</organism>
<proteinExistence type="predicted"/>
<evidence type="ECO:0000256" key="4">
    <source>
        <dbReference type="ARBA" id="ARBA00023136"/>
    </source>
</evidence>
<dbReference type="STRING" id="1257118.L8GP12"/>
<evidence type="ECO:0000313" key="6">
    <source>
        <dbReference type="EMBL" id="ELR14393.1"/>
    </source>
</evidence>
<accession>L8GP12</accession>
<keyword evidence="3 5" id="KW-1133">Transmembrane helix</keyword>
<dbReference type="RefSeq" id="XP_004336406.1">
    <property type="nucleotide sequence ID" value="XM_004336358.1"/>
</dbReference>
<dbReference type="KEGG" id="acan:ACA1_380580"/>
<evidence type="ECO:0000256" key="5">
    <source>
        <dbReference type="SAM" id="Phobius"/>
    </source>
</evidence>
<evidence type="ECO:0000256" key="2">
    <source>
        <dbReference type="ARBA" id="ARBA00022692"/>
    </source>
</evidence>
<feature type="transmembrane region" description="Helical" evidence="5">
    <location>
        <begin position="164"/>
        <end position="185"/>
    </location>
</feature>
<evidence type="ECO:0000256" key="3">
    <source>
        <dbReference type="ARBA" id="ARBA00022989"/>
    </source>
</evidence>
<feature type="transmembrane region" description="Helical" evidence="5">
    <location>
        <begin position="69"/>
        <end position="88"/>
    </location>
</feature>
<dbReference type="GO" id="GO:0005744">
    <property type="term" value="C:TIM23 mitochondrial import inner membrane translocase complex"/>
    <property type="evidence" value="ECO:0007669"/>
    <property type="project" value="TreeGrafter"/>
</dbReference>
<reference evidence="6 7" key="1">
    <citation type="journal article" date="2013" name="Genome Biol.">
        <title>Genome of Acanthamoeba castellanii highlights extensive lateral gene transfer and early evolution of tyrosine kinase signaling.</title>
        <authorList>
            <person name="Clarke M."/>
            <person name="Lohan A.J."/>
            <person name="Liu B."/>
            <person name="Lagkouvardos I."/>
            <person name="Roy S."/>
            <person name="Zafar N."/>
            <person name="Bertelli C."/>
            <person name="Schilde C."/>
            <person name="Kianianmomeni A."/>
            <person name="Burglin T.R."/>
            <person name="Frech C."/>
            <person name="Turcotte B."/>
            <person name="Kopec K.O."/>
            <person name="Synnott J.M."/>
            <person name="Choo C."/>
            <person name="Paponov I."/>
            <person name="Finkler A."/>
            <person name="Soon Heng Tan C."/>
            <person name="Hutchins A.P."/>
            <person name="Weinmeier T."/>
            <person name="Rattei T."/>
            <person name="Chu J.S."/>
            <person name="Gimenez G."/>
            <person name="Irimia M."/>
            <person name="Rigden D.J."/>
            <person name="Fitzpatrick D.A."/>
            <person name="Lorenzo-Morales J."/>
            <person name="Bateman A."/>
            <person name="Chiu C.H."/>
            <person name="Tang P."/>
            <person name="Hegemann P."/>
            <person name="Fromm H."/>
            <person name="Raoult D."/>
            <person name="Greub G."/>
            <person name="Miranda-Saavedra D."/>
            <person name="Chen N."/>
            <person name="Nash P."/>
            <person name="Ginger M.L."/>
            <person name="Horn M."/>
            <person name="Schaap P."/>
            <person name="Caler L."/>
            <person name="Loftus B."/>
        </authorList>
    </citation>
    <scope>NUCLEOTIDE SEQUENCE [LARGE SCALE GENOMIC DNA]</scope>
    <source>
        <strain evidence="6 7">Neff</strain>
    </source>
</reference>
<dbReference type="OMA" id="DHELNHT"/>
<dbReference type="Proteomes" id="UP000011083">
    <property type="component" value="Unassembled WGS sequence"/>
</dbReference>
<gene>
    <name evidence="6" type="ORF">ACA1_380580</name>
</gene>
<dbReference type="Pfam" id="PF02466">
    <property type="entry name" value="Tim17"/>
    <property type="match status" value="1"/>
</dbReference>
<dbReference type="PANTHER" id="PTHR15371:SF0">
    <property type="entry name" value="SD19278P"/>
    <property type="match status" value="1"/>
</dbReference>
<dbReference type="AlphaFoldDB" id="L8GP12"/>
<dbReference type="OrthoDB" id="159299at2759"/>
<protein>
    <submittedName>
        <fullName evidence="6">Tim17/Tim22/Tim23 family protein</fullName>
    </submittedName>
</protein>
<name>L8GP12_ACACF</name>
<dbReference type="GO" id="GO:0030150">
    <property type="term" value="P:protein import into mitochondrial matrix"/>
    <property type="evidence" value="ECO:0007669"/>
    <property type="project" value="TreeGrafter"/>
</dbReference>
<keyword evidence="7" id="KW-1185">Reference proteome</keyword>
<evidence type="ECO:0000256" key="1">
    <source>
        <dbReference type="ARBA" id="ARBA00004141"/>
    </source>
</evidence>
<comment type="subcellular location">
    <subcellularLocation>
        <location evidence="1">Membrane</location>
        <topology evidence="1">Multi-pass membrane protein</topology>
    </subcellularLocation>
</comment>
<dbReference type="VEuPathDB" id="AmoebaDB:ACA1_380580"/>
<evidence type="ECO:0000313" key="7">
    <source>
        <dbReference type="Proteomes" id="UP000011083"/>
    </source>
</evidence>
<sequence>MGDSSYADSSSMPDFDAFPEPKLDNIGIDVDSISYTNPMYGLSGPKGAEYIFADDNQARKMSWADRSTWLWGGAWLTGGVIGTTWGGLKGLRDAERGLPWKLRLNACLNGAGRKGGRMANGLGVLVLLYSGVETATAAARQKQDGLNIVAGTTMAPLIYWSGAGLIRSMAFGALGGVVGFGLVLGHKYNVMGLRKILPADE</sequence>
<dbReference type="GO" id="GO:0008320">
    <property type="term" value="F:protein transmembrane transporter activity"/>
    <property type="evidence" value="ECO:0007669"/>
    <property type="project" value="TreeGrafter"/>
</dbReference>
<dbReference type="EMBL" id="KB008053">
    <property type="protein sequence ID" value="ELR14393.1"/>
    <property type="molecule type" value="Genomic_DNA"/>
</dbReference>
<keyword evidence="4 5" id="KW-0472">Membrane</keyword>
<dbReference type="InterPro" id="IPR045238">
    <property type="entry name" value="Tim23-like"/>
</dbReference>
<dbReference type="PANTHER" id="PTHR15371">
    <property type="entry name" value="TIM23"/>
    <property type="match status" value="1"/>
</dbReference>
<dbReference type="GeneID" id="14914966"/>
<keyword evidence="2 5" id="KW-0812">Transmembrane</keyword>